<name>A0A933L2R6_9HYPH</name>
<evidence type="ECO:0000313" key="2">
    <source>
        <dbReference type="Proteomes" id="UP000782610"/>
    </source>
</evidence>
<dbReference type="AlphaFoldDB" id="A0A933L2R6"/>
<sequence>MNIEDIRATLLDGRTKGIPGTAEPFALGQIAAKGWNVLREDMPLPLMVLKRSSLDHNAAVFGDYLTSHDLSLAPHGKTTMSPQIFAEQLSHGAWGMT</sequence>
<dbReference type="Proteomes" id="UP000782610">
    <property type="component" value="Unassembled WGS sequence"/>
</dbReference>
<feature type="non-terminal residue" evidence="1">
    <location>
        <position position="97"/>
    </location>
</feature>
<accession>A0A933L2R6</accession>
<dbReference type="Gene3D" id="2.40.37.20">
    <property type="entry name" value="D-serine dehydratase-like domain"/>
    <property type="match status" value="1"/>
</dbReference>
<reference evidence="1" key="1">
    <citation type="submission" date="2020-07" db="EMBL/GenBank/DDBJ databases">
        <title>Huge and variable diversity of episymbiotic CPR bacteria and DPANN archaea in groundwater ecosystems.</title>
        <authorList>
            <person name="He C.Y."/>
            <person name="Keren R."/>
            <person name="Whittaker M."/>
            <person name="Farag I.F."/>
            <person name="Doudna J."/>
            <person name="Cate J.H.D."/>
            <person name="Banfield J.F."/>
        </authorList>
    </citation>
    <scope>NUCLEOTIDE SEQUENCE</scope>
    <source>
        <strain evidence="1">NC_groundwater_1586_Pr3_B-0.1um_66_15</strain>
    </source>
</reference>
<protein>
    <submittedName>
        <fullName evidence="1">Amino acid deaminase</fullName>
    </submittedName>
</protein>
<dbReference type="InterPro" id="IPR042208">
    <property type="entry name" value="D-ser_dehydrat-like_sf"/>
</dbReference>
<organism evidence="1 2">
    <name type="scientific">Devosia nanyangense</name>
    <dbReference type="NCBI Taxonomy" id="1228055"/>
    <lineage>
        <taxon>Bacteria</taxon>
        <taxon>Pseudomonadati</taxon>
        <taxon>Pseudomonadota</taxon>
        <taxon>Alphaproteobacteria</taxon>
        <taxon>Hyphomicrobiales</taxon>
        <taxon>Devosiaceae</taxon>
        <taxon>Devosia</taxon>
    </lineage>
</organism>
<comment type="caution">
    <text evidence="1">The sequence shown here is derived from an EMBL/GenBank/DDBJ whole genome shotgun (WGS) entry which is preliminary data.</text>
</comment>
<gene>
    <name evidence="1" type="ORF">HY834_06665</name>
</gene>
<dbReference type="EMBL" id="JACRAF010000019">
    <property type="protein sequence ID" value="MBI4921416.1"/>
    <property type="molecule type" value="Genomic_DNA"/>
</dbReference>
<proteinExistence type="predicted"/>
<evidence type="ECO:0000313" key="1">
    <source>
        <dbReference type="EMBL" id="MBI4921416.1"/>
    </source>
</evidence>